<keyword evidence="4" id="KW-0804">Transcription</keyword>
<dbReference type="Gene3D" id="1.10.10.10">
    <property type="entry name" value="Winged helix-like DNA-binding domain superfamily/Winged helix DNA-binding domain"/>
    <property type="match status" value="1"/>
</dbReference>
<dbReference type="PANTHER" id="PTHR30118">
    <property type="entry name" value="HTH-TYPE TRANSCRIPTIONAL REGULATOR LEUO-RELATED"/>
    <property type="match status" value="1"/>
</dbReference>
<evidence type="ECO:0000256" key="3">
    <source>
        <dbReference type="ARBA" id="ARBA00023125"/>
    </source>
</evidence>
<dbReference type="AlphaFoldDB" id="A0A2Z6IBH5"/>
<evidence type="ECO:0000313" key="7">
    <source>
        <dbReference type="Proteomes" id="UP000271003"/>
    </source>
</evidence>
<dbReference type="SUPFAM" id="SSF46785">
    <property type="entry name" value="Winged helix' DNA-binding domain"/>
    <property type="match status" value="1"/>
</dbReference>
<dbReference type="InterPro" id="IPR050389">
    <property type="entry name" value="LysR-type_TF"/>
</dbReference>
<dbReference type="InterPro" id="IPR000847">
    <property type="entry name" value="LysR_HTH_N"/>
</dbReference>
<evidence type="ECO:0000313" key="6">
    <source>
        <dbReference type="EMBL" id="BBF22967.1"/>
    </source>
</evidence>
<dbReference type="RefSeq" id="WP_120176624.1">
    <property type="nucleotide sequence ID" value="NZ_AP018786.1"/>
</dbReference>
<protein>
    <submittedName>
        <fullName evidence="6">LysR family transcriptional regulator</fullName>
    </submittedName>
</protein>
<dbReference type="EMBL" id="AP018786">
    <property type="protein sequence ID" value="BBF22967.1"/>
    <property type="molecule type" value="Genomic_DNA"/>
</dbReference>
<dbReference type="Gene3D" id="3.40.190.10">
    <property type="entry name" value="Periplasmic binding protein-like II"/>
    <property type="match status" value="2"/>
</dbReference>
<evidence type="ECO:0000256" key="4">
    <source>
        <dbReference type="ARBA" id="ARBA00023163"/>
    </source>
</evidence>
<keyword evidence="7" id="KW-1185">Reference proteome</keyword>
<dbReference type="GO" id="GO:0003677">
    <property type="term" value="F:DNA binding"/>
    <property type="evidence" value="ECO:0007669"/>
    <property type="project" value="UniProtKB-KW"/>
</dbReference>
<evidence type="ECO:0000256" key="2">
    <source>
        <dbReference type="ARBA" id="ARBA00023015"/>
    </source>
</evidence>
<evidence type="ECO:0000259" key="5">
    <source>
        <dbReference type="PROSITE" id="PS50931"/>
    </source>
</evidence>
<dbReference type="GO" id="GO:0003700">
    <property type="term" value="F:DNA-binding transcription factor activity"/>
    <property type="evidence" value="ECO:0007669"/>
    <property type="project" value="InterPro"/>
</dbReference>
<reference evidence="6 7" key="1">
    <citation type="journal article" date="2018" name="Int. J. Syst. Evol. Microbiol.">
        <title>Mesosutterella multiformis gen. nov., sp. nov., a member of the family Sutterellaceae and Sutterella megalosphaeroides sp. nov., isolated from human faeces.</title>
        <authorList>
            <person name="Sakamoto M."/>
            <person name="Ikeyama N."/>
            <person name="Kunihiro T."/>
            <person name="Iino T."/>
            <person name="Yuki M."/>
            <person name="Ohkuma M."/>
        </authorList>
    </citation>
    <scope>NUCLEOTIDE SEQUENCE [LARGE SCALE GENOMIC DNA]</scope>
    <source>
        <strain evidence="6 7">6FBBBH3</strain>
    </source>
</reference>
<keyword evidence="2" id="KW-0805">Transcription regulation</keyword>
<proteinExistence type="inferred from homology"/>
<dbReference type="Proteomes" id="UP000271003">
    <property type="component" value="Chromosome"/>
</dbReference>
<evidence type="ECO:0000256" key="1">
    <source>
        <dbReference type="ARBA" id="ARBA00009437"/>
    </source>
</evidence>
<name>A0A2Z6IBH5_9BURK</name>
<dbReference type="SUPFAM" id="SSF53850">
    <property type="entry name" value="Periplasmic binding protein-like II"/>
    <property type="match status" value="1"/>
</dbReference>
<organism evidence="6 7">
    <name type="scientific">Sutterella megalosphaeroides</name>
    <dbReference type="NCBI Taxonomy" id="2494234"/>
    <lineage>
        <taxon>Bacteria</taxon>
        <taxon>Pseudomonadati</taxon>
        <taxon>Pseudomonadota</taxon>
        <taxon>Betaproteobacteria</taxon>
        <taxon>Burkholderiales</taxon>
        <taxon>Sutterellaceae</taxon>
        <taxon>Sutterella</taxon>
    </lineage>
</organism>
<dbReference type="PROSITE" id="PS50931">
    <property type="entry name" value="HTH_LYSR"/>
    <property type="match status" value="1"/>
</dbReference>
<dbReference type="InterPro" id="IPR036388">
    <property type="entry name" value="WH-like_DNA-bd_sf"/>
</dbReference>
<dbReference type="Pfam" id="PF00126">
    <property type="entry name" value="HTH_1"/>
    <property type="match status" value="1"/>
</dbReference>
<dbReference type="Pfam" id="PF03466">
    <property type="entry name" value="LysR_substrate"/>
    <property type="match status" value="1"/>
</dbReference>
<feature type="domain" description="HTH lysR-type" evidence="5">
    <location>
        <begin position="6"/>
        <end position="63"/>
    </location>
</feature>
<dbReference type="OrthoDB" id="8924032at2"/>
<dbReference type="KEGG" id="sutt:SUTMEG_08580"/>
<dbReference type="InterPro" id="IPR036390">
    <property type="entry name" value="WH_DNA-bd_sf"/>
</dbReference>
<dbReference type="InterPro" id="IPR005119">
    <property type="entry name" value="LysR_subst-bd"/>
</dbReference>
<gene>
    <name evidence="6" type="ORF">SUTMEG_08580</name>
</gene>
<sequence length="315" mass="36010">MDLQQLTLQDLRILRSLYRTHSQKETALALGLSSPTLSRRIAEMRELFGDKLFVRYANTMMPTPFMVEHIPAVERLVEGMRDLCEPSWFDPSSHQEVIRIGCIDYDLFSGLSVRTALMVRKAAPGIALEFRYLDLEIESKLANGSLDMVIWYWPLGSPNIHMMTLREPRPAVLVRNEHPLAKLQATLDPDETVPIEALHNYERICATYTEAQASCIFPFEAHQRTAFYVPSYGMGFRLLQHGDFTLSVPLLYDHDMLERLGLTVLRVAERTEPRTQLLLWHERTHASPARQWVRSILAANARQLAADPSTPIDPS</sequence>
<accession>A0A2Z6IBH5</accession>
<dbReference type="PANTHER" id="PTHR30118:SF12">
    <property type="entry name" value="TRANSCRIPTIONAL REGULATOR LYSR FAMILY"/>
    <property type="match status" value="1"/>
</dbReference>
<keyword evidence="3" id="KW-0238">DNA-binding</keyword>
<comment type="similarity">
    <text evidence="1">Belongs to the LysR transcriptional regulatory family.</text>
</comment>